<organism evidence="1 2">
    <name type="scientific">Cloeon dipterum</name>
    <dbReference type="NCBI Taxonomy" id="197152"/>
    <lineage>
        <taxon>Eukaryota</taxon>
        <taxon>Metazoa</taxon>
        <taxon>Ecdysozoa</taxon>
        <taxon>Arthropoda</taxon>
        <taxon>Hexapoda</taxon>
        <taxon>Insecta</taxon>
        <taxon>Pterygota</taxon>
        <taxon>Palaeoptera</taxon>
        <taxon>Ephemeroptera</taxon>
        <taxon>Pisciforma</taxon>
        <taxon>Baetidae</taxon>
        <taxon>Cloeon</taxon>
    </lineage>
</organism>
<evidence type="ECO:0000313" key="2">
    <source>
        <dbReference type="Proteomes" id="UP000494165"/>
    </source>
</evidence>
<reference evidence="1 2" key="1">
    <citation type="submission" date="2020-04" db="EMBL/GenBank/DDBJ databases">
        <authorList>
            <person name="Alioto T."/>
            <person name="Alioto T."/>
            <person name="Gomez Garrido J."/>
        </authorList>
    </citation>
    <scope>NUCLEOTIDE SEQUENCE [LARGE SCALE GENOMIC DNA]</scope>
</reference>
<dbReference type="EMBL" id="CADEPI010000290">
    <property type="protein sequence ID" value="CAB3382978.1"/>
    <property type="molecule type" value="Genomic_DNA"/>
</dbReference>
<evidence type="ECO:0000313" key="1">
    <source>
        <dbReference type="EMBL" id="CAB3382978.1"/>
    </source>
</evidence>
<keyword evidence="2" id="KW-1185">Reference proteome</keyword>
<accession>A0A8S1DK91</accession>
<comment type="caution">
    <text evidence="1">The sequence shown here is derived from an EMBL/GenBank/DDBJ whole genome shotgun (WGS) entry which is preliminary data.</text>
</comment>
<proteinExistence type="predicted"/>
<name>A0A8S1DK91_9INSE</name>
<gene>
    <name evidence="1" type="ORF">CLODIP_2_CD01222</name>
</gene>
<protein>
    <submittedName>
        <fullName evidence="1">Uncharacterized protein</fullName>
    </submittedName>
</protein>
<dbReference type="Proteomes" id="UP000494165">
    <property type="component" value="Unassembled WGS sequence"/>
</dbReference>
<dbReference type="AlphaFoldDB" id="A0A8S1DK91"/>
<sequence length="78" mass="9165">MQNARNSDNSSSGRPKYFKRNSDSRIIFVFAKFRHLQRSHIRGSKKQITLRCLCDPHHQTKCKVFLVNQDSQEDKCTP</sequence>